<gene>
    <name evidence="1" type="ORF">ARALYDRAFT_681643</name>
</gene>
<protein>
    <submittedName>
        <fullName evidence="1">Predicted protein</fullName>
    </submittedName>
</protein>
<reference evidence="2" key="1">
    <citation type="journal article" date="2011" name="Nat. Genet.">
        <title>The Arabidopsis lyrata genome sequence and the basis of rapid genome size change.</title>
        <authorList>
            <person name="Hu T.T."/>
            <person name="Pattyn P."/>
            <person name="Bakker E.G."/>
            <person name="Cao J."/>
            <person name="Cheng J.-F."/>
            <person name="Clark R.M."/>
            <person name="Fahlgren N."/>
            <person name="Fawcett J.A."/>
            <person name="Grimwood J."/>
            <person name="Gundlach H."/>
            <person name="Haberer G."/>
            <person name="Hollister J.D."/>
            <person name="Ossowski S."/>
            <person name="Ottilar R.P."/>
            <person name="Salamov A.A."/>
            <person name="Schneeberger K."/>
            <person name="Spannagl M."/>
            <person name="Wang X."/>
            <person name="Yang L."/>
            <person name="Nasrallah M.E."/>
            <person name="Bergelson J."/>
            <person name="Carrington J.C."/>
            <person name="Gaut B.S."/>
            <person name="Schmutz J."/>
            <person name="Mayer K.F.X."/>
            <person name="Van de Peer Y."/>
            <person name="Grigoriev I.V."/>
            <person name="Nordborg M."/>
            <person name="Weigel D."/>
            <person name="Guo Y.-L."/>
        </authorList>
    </citation>
    <scope>NUCLEOTIDE SEQUENCE [LARGE SCALE GENOMIC DNA]</scope>
    <source>
        <strain evidence="2">cv. MN47</strain>
    </source>
</reference>
<dbReference type="Gramene" id="Al_scaffold_0001_3966">
    <property type="protein sequence ID" value="Al_scaffold_0001_3966"/>
    <property type="gene ID" value="Al_scaffold_0001_3966"/>
</dbReference>
<feature type="non-terminal residue" evidence="1">
    <location>
        <position position="1"/>
    </location>
</feature>
<sequence length="83" mass="9763">SFRIYPYADDVYTTATWRSLYEETINPIGVPEDEWSIPEVVESAKVLPPETRRQPGRRRKRRYESAEDKIYKSITTVTIIKKA</sequence>
<dbReference type="EMBL" id="GL348713">
    <property type="protein sequence ID" value="EFH70292.1"/>
    <property type="molecule type" value="Genomic_DNA"/>
</dbReference>
<name>D7KPX0_ARALL</name>
<keyword evidence="2" id="KW-1185">Reference proteome</keyword>
<evidence type="ECO:0000313" key="1">
    <source>
        <dbReference type="EMBL" id="EFH70292.1"/>
    </source>
</evidence>
<evidence type="ECO:0000313" key="2">
    <source>
        <dbReference type="Proteomes" id="UP000008694"/>
    </source>
</evidence>
<organism evidence="2">
    <name type="scientific">Arabidopsis lyrata subsp. lyrata</name>
    <name type="common">Lyre-leaved rock-cress</name>
    <dbReference type="NCBI Taxonomy" id="81972"/>
    <lineage>
        <taxon>Eukaryota</taxon>
        <taxon>Viridiplantae</taxon>
        <taxon>Streptophyta</taxon>
        <taxon>Embryophyta</taxon>
        <taxon>Tracheophyta</taxon>
        <taxon>Spermatophyta</taxon>
        <taxon>Magnoliopsida</taxon>
        <taxon>eudicotyledons</taxon>
        <taxon>Gunneridae</taxon>
        <taxon>Pentapetalae</taxon>
        <taxon>rosids</taxon>
        <taxon>malvids</taxon>
        <taxon>Brassicales</taxon>
        <taxon>Brassicaceae</taxon>
        <taxon>Camelineae</taxon>
        <taxon>Arabidopsis</taxon>
    </lineage>
</organism>
<proteinExistence type="predicted"/>
<accession>D7KPX0</accession>
<dbReference type="AlphaFoldDB" id="D7KPX0"/>
<dbReference type="HOGENOM" id="CLU_2549626_0_0_1"/>
<dbReference type="Proteomes" id="UP000008694">
    <property type="component" value="Unassembled WGS sequence"/>
</dbReference>